<comment type="caution">
    <text evidence="3">The sequence shown here is derived from an EMBL/GenBank/DDBJ whole genome shotgun (WGS) entry which is preliminary data.</text>
</comment>
<evidence type="ECO:0000313" key="3">
    <source>
        <dbReference type="EMBL" id="KQH81035.1"/>
    </source>
</evidence>
<dbReference type="InterPro" id="IPR007969">
    <property type="entry name" value="DUF732"/>
</dbReference>
<feature type="signal peptide" evidence="1">
    <location>
        <begin position="1"/>
        <end position="28"/>
    </location>
</feature>
<evidence type="ECO:0000256" key="1">
    <source>
        <dbReference type="SAM" id="SignalP"/>
    </source>
</evidence>
<keyword evidence="1" id="KW-0732">Signal</keyword>
<feature type="chain" id="PRO_5006196543" description="DUF732 domain-containing protein" evidence="1">
    <location>
        <begin position="29"/>
        <end position="120"/>
    </location>
</feature>
<evidence type="ECO:0000259" key="2">
    <source>
        <dbReference type="Pfam" id="PF05305"/>
    </source>
</evidence>
<reference evidence="3 4" key="1">
    <citation type="submission" date="2015-10" db="EMBL/GenBank/DDBJ databases">
        <title>Mycobacterium gordonae draft genome assembly.</title>
        <authorList>
            <person name="Ustinova V."/>
            <person name="Smirnova T."/>
            <person name="Blagodatskikh K."/>
            <person name="Varlamov D."/>
            <person name="Larionova E."/>
            <person name="Chernousova L."/>
        </authorList>
    </citation>
    <scope>NUCLEOTIDE SEQUENCE [LARGE SCALE GENOMIC DNA]</scope>
    <source>
        <strain evidence="3 4">CTRI 14-8773</strain>
    </source>
</reference>
<proteinExistence type="predicted"/>
<sequence length="120" mass="13096">MMRRTPAALIVAAALGVAPLALAPWANAAPAPDVEYLYDVTVRRHYDFPNTDALNYGYGICDKVTAGHGYAQVMGDVKRDVTPNDEFAANYLVSYAVNLLCPAQIWQLRNSAAHYQPPAE</sequence>
<dbReference type="EMBL" id="LKTM01000001">
    <property type="protein sequence ID" value="KQH81035.1"/>
    <property type="molecule type" value="Genomic_DNA"/>
</dbReference>
<evidence type="ECO:0000313" key="4">
    <source>
        <dbReference type="Proteomes" id="UP000051677"/>
    </source>
</evidence>
<name>A0A0Q2S0B9_MYCGO</name>
<feature type="domain" description="DUF732" evidence="2">
    <location>
        <begin position="33"/>
        <end position="102"/>
    </location>
</feature>
<dbReference type="Pfam" id="PF05305">
    <property type="entry name" value="DUF732"/>
    <property type="match status" value="1"/>
</dbReference>
<dbReference type="Proteomes" id="UP000051677">
    <property type="component" value="Unassembled WGS sequence"/>
</dbReference>
<dbReference type="AlphaFoldDB" id="A0A0Q2S0B9"/>
<gene>
    <name evidence="3" type="ORF">AO501_05280</name>
</gene>
<organism evidence="3 4">
    <name type="scientific">Mycobacterium gordonae</name>
    <dbReference type="NCBI Taxonomy" id="1778"/>
    <lineage>
        <taxon>Bacteria</taxon>
        <taxon>Bacillati</taxon>
        <taxon>Actinomycetota</taxon>
        <taxon>Actinomycetes</taxon>
        <taxon>Mycobacteriales</taxon>
        <taxon>Mycobacteriaceae</taxon>
        <taxon>Mycobacterium</taxon>
    </lineage>
</organism>
<dbReference type="RefSeq" id="WP_055575794.1">
    <property type="nucleotide sequence ID" value="NZ_LKTM01000001.1"/>
</dbReference>
<accession>A0A0Q2S0B9</accession>
<protein>
    <recommendedName>
        <fullName evidence="2">DUF732 domain-containing protein</fullName>
    </recommendedName>
</protein>
<dbReference type="OrthoDB" id="4729208at2"/>